<keyword evidence="13" id="KW-1185">Reference proteome</keyword>
<gene>
    <name evidence="12" type="ORF">PODLI_1B018359</name>
</gene>
<evidence type="ECO:0000256" key="2">
    <source>
        <dbReference type="ARBA" id="ARBA00006418"/>
    </source>
</evidence>
<keyword evidence="10" id="KW-0325">Glycoprotein</keyword>
<evidence type="ECO:0000256" key="9">
    <source>
        <dbReference type="ARBA" id="ARBA00023136"/>
    </source>
</evidence>
<feature type="transmembrane region" description="Helical" evidence="11">
    <location>
        <begin position="156"/>
        <end position="178"/>
    </location>
</feature>
<keyword evidence="5" id="KW-0517">Myogenesis</keyword>
<dbReference type="PANTHER" id="PTHR32012">
    <property type="entry name" value="TRANSMEMBRANE PROTEIN 182-RELATED"/>
    <property type="match status" value="1"/>
</dbReference>
<protein>
    <recommendedName>
        <fullName evidence="3">Transmembrane protein 182</fullName>
    </recommendedName>
</protein>
<evidence type="ECO:0000256" key="1">
    <source>
        <dbReference type="ARBA" id="ARBA00004651"/>
    </source>
</evidence>
<keyword evidence="8 11" id="KW-1133">Transmembrane helix</keyword>
<dbReference type="InterPro" id="IPR004031">
    <property type="entry name" value="PMP22/EMP/MP20/Claudin"/>
</dbReference>
<keyword evidence="4" id="KW-1003">Cell membrane</keyword>
<sequence length="187" mass="21710">MKLRVGIFFGGLFGALGILFFLVAFGTDYWLLATEVGRCSEGLNDTREERVTFHHEGFFWRCWFDGNVEENAHSMLKFWYTNQSPTKNCTHAYLSPFPFFRDEHNSTAYNSAISIVFTLVVILYVIWVQAMADLENYVNMKKIDCPDFSVYVRYGWSFILALVGIFFTMFSGMLFLLVGRTIYLHSD</sequence>
<dbReference type="EMBL" id="OX395129">
    <property type="protein sequence ID" value="CAI5772045.1"/>
    <property type="molecule type" value="Genomic_DNA"/>
</dbReference>
<keyword evidence="9 11" id="KW-0472">Membrane</keyword>
<dbReference type="GO" id="GO:0007517">
    <property type="term" value="P:muscle organ development"/>
    <property type="evidence" value="ECO:0007669"/>
    <property type="project" value="UniProtKB-KW"/>
</dbReference>
<evidence type="ECO:0000313" key="13">
    <source>
        <dbReference type="Proteomes" id="UP001178461"/>
    </source>
</evidence>
<evidence type="ECO:0000256" key="5">
    <source>
        <dbReference type="ARBA" id="ARBA00022541"/>
    </source>
</evidence>
<dbReference type="AlphaFoldDB" id="A0AA35P3Y1"/>
<keyword evidence="7" id="KW-0732">Signal</keyword>
<evidence type="ECO:0000256" key="3">
    <source>
        <dbReference type="ARBA" id="ARBA00014600"/>
    </source>
</evidence>
<feature type="transmembrane region" description="Helical" evidence="11">
    <location>
        <begin position="108"/>
        <end position="127"/>
    </location>
</feature>
<organism evidence="12 13">
    <name type="scientific">Podarcis lilfordi</name>
    <name type="common">Lilford's wall lizard</name>
    <dbReference type="NCBI Taxonomy" id="74358"/>
    <lineage>
        <taxon>Eukaryota</taxon>
        <taxon>Metazoa</taxon>
        <taxon>Chordata</taxon>
        <taxon>Craniata</taxon>
        <taxon>Vertebrata</taxon>
        <taxon>Euteleostomi</taxon>
        <taxon>Lepidosauria</taxon>
        <taxon>Squamata</taxon>
        <taxon>Bifurcata</taxon>
        <taxon>Unidentata</taxon>
        <taxon>Episquamata</taxon>
        <taxon>Laterata</taxon>
        <taxon>Lacertibaenia</taxon>
        <taxon>Lacertidae</taxon>
        <taxon>Podarcis</taxon>
    </lineage>
</organism>
<evidence type="ECO:0000256" key="11">
    <source>
        <dbReference type="SAM" id="Phobius"/>
    </source>
</evidence>
<evidence type="ECO:0000313" key="12">
    <source>
        <dbReference type="EMBL" id="CAI5772045.1"/>
    </source>
</evidence>
<dbReference type="Gene3D" id="1.20.140.150">
    <property type="match status" value="1"/>
</dbReference>
<evidence type="ECO:0000256" key="4">
    <source>
        <dbReference type="ARBA" id="ARBA00022475"/>
    </source>
</evidence>
<feature type="transmembrane region" description="Helical" evidence="11">
    <location>
        <begin position="6"/>
        <end position="31"/>
    </location>
</feature>
<reference evidence="12" key="1">
    <citation type="submission" date="2022-12" db="EMBL/GenBank/DDBJ databases">
        <authorList>
            <person name="Alioto T."/>
            <person name="Alioto T."/>
            <person name="Gomez Garrido J."/>
        </authorList>
    </citation>
    <scope>NUCLEOTIDE SEQUENCE</scope>
</reference>
<evidence type="ECO:0000256" key="7">
    <source>
        <dbReference type="ARBA" id="ARBA00022729"/>
    </source>
</evidence>
<comment type="subcellular location">
    <subcellularLocation>
        <location evidence="1">Cell membrane</location>
        <topology evidence="1">Multi-pass membrane protein</topology>
    </subcellularLocation>
</comment>
<keyword evidence="6 11" id="KW-0812">Transmembrane</keyword>
<evidence type="ECO:0000256" key="10">
    <source>
        <dbReference type="ARBA" id="ARBA00023180"/>
    </source>
</evidence>
<dbReference type="PANTHER" id="PTHR32012:SF0">
    <property type="entry name" value="TRANSMEMBRANE PROTEIN 182"/>
    <property type="match status" value="1"/>
</dbReference>
<dbReference type="InterPro" id="IPR026763">
    <property type="entry name" value="TMEM182"/>
</dbReference>
<evidence type="ECO:0000256" key="8">
    <source>
        <dbReference type="ARBA" id="ARBA00022989"/>
    </source>
</evidence>
<dbReference type="Pfam" id="PF13903">
    <property type="entry name" value="Claudin_2"/>
    <property type="match status" value="1"/>
</dbReference>
<dbReference type="Proteomes" id="UP001178461">
    <property type="component" value="Chromosome 4"/>
</dbReference>
<comment type="similarity">
    <text evidence="2">Belongs to the TMEM182 family.</text>
</comment>
<proteinExistence type="inferred from homology"/>
<accession>A0AA35P3Y1</accession>
<dbReference type="GO" id="GO:0005886">
    <property type="term" value="C:plasma membrane"/>
    <property type="evidence" value="ECO:0007669"/>
    <property type="project" value="UniProtKB-SubCell"/>
</dbReference>
<evidence type="ECO:0000256" key="6">
    <source>
        <dbReference type="ARBA" id="ARBA00022692"/>
    </source>
</evidence>
<name>A0AA35P3Y1_9SAUR</name>